<gene>
    <name evidence="2" type="ORF">SHEWBE_0037</name>
</gene>
<name>A0A330LWR8_9GAMM</name>
<protein>
    <submittedName>
        <fullName evidence="2">Uncharacterized protein</fullName>
    </submittedName>
</protein>
<organism evidence="2 3">
    <name type="scientific">Shewanella benthica</name>
    <dbReference type="NCBI Taxonomy" id="43661"/>
    <lineage>
        <taxon>Bacteria</taxon>
        <taxon>Pseudomonadati</taxon>
        <taxon>Pseudomonadota</taxon>
        <taxon>Gammaproteobacteria</taxon>
        <taxon>Alteromonadales</taxon>
        <taxon>Shewanellaceae</taxon>
        <taxon>Shewanella</taxon>
    </lineage>
</organism>
<reference evidence="3" key="1">
    <citation type="submission" date="2018-06" db="EMBL/GenBank/DDBJ databases">
        <authorList>
            <person name="Cea G.-C."/>
            <person name="William W."/>
        </authorList>
    </citation>
    <scope>NUCLEOTIDE SEQUENCE [LARGE SCALE GENOMIC DNA]</scope>
    <source>
        <strain evidence="3">DB21MT-2</strain>
    </source>
</reference>
<dbReference type="KEGG" id="sbk:SHEWBE_0037"/>
<evidence type="ECO:0000313" key="3">
    <source>
        <dbReference type="Proteomes" id="UP000250123"/>
    </source>
</evidence>
<dbReference type="Proteomes" id="UP000250123">
    <property type="component" value="Chromosome SHEWBE"/>
</dbReference>
<proteinExistence type="predicted"/>
<evidence type="ECO:0000313" key="2">
    <source>
        <dbReference type="EMBL" id="SQH74038.1"/>
    </source>
</evidence>
<keyword evidence="1" id="KW-0812">Transmembrane</keyword>
<keyword evidence="1" id="KW-1133">Transmembrane helix</keyword>
<sequence>MPSNRSTHRKVAIYIKVLSVTSIAQVCITRLIKDLDKYAA</sequence>
<feature type="transmembrane region" description="Helical" evidence="1">
    <location>
        <begin position="12"/>
        <end position="32"/>
    </location>
</feature>
<keyword evidence="1" id="KW-0472">Membrane</keyword>
<accession>A0A330LWR8</accession>
<dbReference type="AlphaFoldDB" id="A0A330LWR8"/>
<dbReference type="EMBL" id="LS483452">
    <property type="protein sequence ID" value="SQH74038.1"/>
    <property type="molecule type" value="Genomic_DNA"/>
</dbReference>
<evidence type="ECO:0000256" key="1">
    <source>
        <dbReference type="SAM" id="Phobius"/>
    </source>
</evidence>